<organism evidence="1 2">
    <name type="scientific">Providencia rustigianii DSM 4541</name>
    <dbReference type="NCBI Taxonomy" id="500637"/>
    <lineage>
        <taxon>Bacteria</taxon>
        <taxon>Pseudomonadati</taxon>
        <taxon>Pseudomonadota</taxon>
        <taxon>Gammaproteobacteria</taxon>
        <taxon>Enterobacterales</taxon>
        <taxon>Morganellaceae</taxon>
        <taxon>Providencia</taxon>
    </lineage>
</organism>
<evidence type="ECO:0000313" key="1">
    <source>
        <dbReference type="EMBL" id="EFB73935.1"/>
    </source>
</evidence>
<dbReference type="EMBL" id="ABXV02000011">
    <property type="protein sequence ID" value="EFB73935.1"/>
    <property type="molecule type" value="Genomic_DNA"/>
</dbReference>
<sequence>MKLSTIQPTLPILPIESVMRSENKGFLASVQKIINSCKSFLGCPAHHKFDTVTTTNHSVKNMSLKPLQDSQPTSKYLNTEQLSSMAQRIEQQNNAGKIEKKNTQAINDYKGMAYSEKLQYQQLNEIGTAILSHPEFANEVGPFRTSGTPIRAQLILDHLASNNSLNIDFITKNNIGIKELTSAYKKLVITLLPKSSSETVTLSARFHQLDNGIPPMKNQPLSLQIAIPLLVEIAKNNNINQMGAKNLAIAFAPSLDRTDFSQVKINNAADMKALTEAPINYVTTLIERELGSQ</sequence>
<evidence type="ECO:0000313" key="2">
    <source>
        <dbReference type="Proteomes" id="UP000005512"/>
    </source>
</evidence>
<reference evidence="1" key="1">
    <citation type="submission" date="2009-12" db="EMBL/GenBank/DDBJ databases">
        <authorList>
            <person name="Weinstock G."/>
            <person name="Sodergren E."/>
            <person name="Clifton S."/>
            <person name="Fulton L."/>
            <person name="Fulton B."/>
            <person name="Courtney L."/>
            <person name="Fronick C."/>
            <person name="Harrison M."/>
            <person name="Strong C."/>
            <person name="Farmer C."/>
            <person name="Delahaunty K."/>
            <person name="Markovic C."/>
            <person name="Hall O."/>
            <person name="Minx P."/>
            <person name="Tomlinson C."/>
            <person name="Mitreva M."/>
            <person name="Nelson J."/>
            <person name="Hou S."/>
            <person name="Wollam A."/>
            <person name="Pepin K.H."/>
            <person name="Johnson M."/>
            <person name="Bhonagiri V."/>
            <person name="Nash W.E."/>
            <person name="Warren W."/>
            <person name="Chinwalla A."/>
            <person name="Mardis E.R."/>
            <person name="Wilson R.K."/>
        </authorList>
    </citation>
    <scope>NUCLEOTIDE SEQUENCE [LARGE SCALE GENOMIC DNA]</scope>
    <source>
        <strain evidence="1">DSM 4541</strain>
    </source>
</reference>
<accession>D1NY87</accession>
<name>D1NY87_9GAMM</name>
<dbReference type="Proteomes" id="UP000005512">
    <property type="component" value="Unassembled WGS sequence"/>
</dbReference>
<comment type="caution">
    <text evidence="1">The sequence shown here is derived from an EMBL/GenBank/DDBJ whole genome shotgun (WGS) entry which is preliminary data.</text>
</comment>
<dbReference type="HOGENOM" id="CLU_820997_0_0_6"/>
<dbReference type="AlphaFoldDB" id="D1NY87"/>
<gene>
    <name evidence="1" type="ORF">PROVRUST_05213</name>
</gene>
<keyword evidence="2" id="KW-1185">Reference proteome</keyword>
<dbReference type="STRING" id="500637.PROVRUST_05213"/>
<dbReference type="RefSeq" id="WP_006813285.1">
    <property type="nucleotide sequence ID" value="NZ_GG703817.1"/>
</dbReference>
<dbReference type="Gene3D" id="1.10.555.10">
    <property type="entry name" value="Rho GTPase activation protein"/>
    <property type="match status" value="1"/>
</dbReference>
<dbReference type="eggNOG" id="ENOG5032JXB">
    <property type="taxonomic scope" value="Bacteria"/>
</dbReference>
<proteinExistence type="predicted"/>
<dbReference type="SUPFAM" id="SSF48350">
    <property type="entry name" value="GTPase activation domain, GAP"/>
    <property type="match status" value="1"/>
</dbReference>
<dbReference type="InterPro" id="IPR008936">
    <property type="entry name" value="Rho_GTPase_activation_prot"/>
</dbReference>
<protein>
    <submittedName>
        <fullName evidence="1">Uncharacterized protein</fullName>
    </submittedName>
</protein>